<reference evidence="1" key="1">
    <citation type="journal article" date="2020" name="ISME J.">
        <title>Gammaproteobacteria mediating utilization of methyl-, sulfur- and petroleum organic compounds in deep ocean hydrothermal plumes.</title>
        <authorList>
            <person name="Zhou Z."/>
            <person name="Liu Y."/>
            <person name="Pan J."/>
            <person name="Cron B.R."/>
            <person name="Toner B.M."/>
            <person name="Anantharaman K."/>
            <person name="Breier J.A."/>
            <person name="Dick G.J."/>
            <person name="Li M."/>
        </authorList>
    </citation>
    <scope>NUCLEOTIDE SEQUENCE</scope>
    <source>
        <strain evidence="1">SZUA-1515</strain>
    </source>
</reference>
<dbReference type="SUPFAM" id="SSF102712">
    <property type="entry name" value="JAB1/MPN domain"/>
    <property type="match status" value="1"/>
</dbReference>
<dbReference type="EMBL" id="DQVM01000009">
    <property type="protein sequence ID" value="HIQ29008.1"/>
    <property type="molecule type" value="Genomic_DNA"/>
</dbReference>
<sequence>MKRLCLVLSRAVLSEIARFNRLGPEFVGAVVMRGGGYVVVSLPNPRRGDTAAISLSKLRGMEVAALWHTHHLNPPIPSSYDMKAITQGFSSRFPHIIAGTVFRSRQLLVIYYREPFVLRVDGLVIEALRLREMYAIPLLWGNMVDFFLNRFATVAPRVFLLYLGRAVLGLVTRL</sequence>
<accession>A0A832ZUY6</accession>
<dbReference type="Proteomes" id="UP000608579">
    <property type="component" value="Unassembled WGS sequence"/>
</dbReference>
<comment type="caution">
    <text evidence="1">The sequence shown here is derived from an EMBL/GenBank/DDBJ whole genome shotgun (WGS) entry which is preliminary data.</text>
</comment>
<organism evidence="1 2">
    <name type="scientific">Caldiarchaeum subterraneum</name>
    <dbReference type="NCBI Taxonomy" id="311458"/>
    <lineage>
        <taxon>Archaea</taxon>
        <taxon>Nitrososphaerota</taxon>
        <taxon>Candidatus Caldarchaeales</taxon>
        <taxon>Candidatus Caldarchaeaceae</taxon>
        <taxon>Candidatus Caldarchaeum</taxon>
    </lineage>
</organism>
<evidence type="ECO:0000313" key="1">
    <source>
        <dbReference type="EMBL" id="HIQ29008.1"/>
    </source>
</evidence>
<evidence type="ECO:0000313" key="2">
    <source>
        <dbReference type="Proteomes" id="UP000608579"/>
    </source>
</evidence>
<proteinExistence type="predicted"/>
<dbReference type="AlphaFoldDB" id="A0A832ZUY6"/>
<evidence type="ECO:0008006" key="3">
    <source>
        <dbReference type="Google" id="ProtNLM"/>
    </source>
</evidence>
<name>A0A832ZUY6_CALS0</name>
<protein>
    <recommendedName>
        <fullName evidence="3">JAB domain-containing protein</fullName>
    </recommendedName>
</protein>
<gene>
    <name evidence="1" type="ORF">EYH45_00415</name>
</gene>